<keyword evidence="3" id="KW-1185">Reference proteome</keyword>
<gene>
    <name evidence="2" type="ORF">G8E00_15660</name>
</gene>
<dbReference type="PROSITE" id="PS50088">
    <property type="entry name" value="ANK_REPEAT"/>
    <property type="match status" value="1"/>
</dbReference>
<dbReference type="RefSeq" id="WP_166226142.1">
    <property type="nucleotide sequence ID" value="NZ_CP049801.1"/>
</dbReference>
<evidence type="ECO:0000313" key="3">
    <source>
        <dbReference type="Proteomes" id="UP000502297"/>
    </source>
</evidence>
<dbReference type="Gene3D" id="1.25.40.20">
    <property type="entry name" value="Ankyrin repeat-containing domain"/>
    <property type="match status" value="1"/>
</dbReference>
<evidence type="ECO:0000256" key="1">
    <source>
        <dbReference type="PROSITE-ProRule" id="PRU00023"/>
    </source>
</evidence>
<dbReference type="Pfam" id="PF12796">
    <property type="entry name" value="Ank_2"/>
    <property type="match status" value="1"/>
</dbReference>
<protein>
    <submittedName>
        <fullName evidence="2">Ankyrin repeat domain-containing protein</fullName>
    </submittedName>
</protein>
<dbReference type="EMBL" id="CP049801">
    <property type="protein sequence ID" value="QIO07269.1"/>
    <property type="molecule type" value="Genomic_DNA"/>
</dbReference>
<sequence>MKLVLNTVVMSLTSICLMTVLTLGITKLHAQDVAMSSTIDQASLKQSEQELIDLFFAAAKTGNEEVISEFLKSGFPVDVKNAQGYTALMMATYYGHQNVVTPLLAHGANRCIRDNKGHTALMGAIVKAEWSIAKQLRKVDCDVNAKKTKQMTAEEFAKYFGQEEKFKKILEN</sequence>
<dbReference type="InterPro" id="IPR036770">
    <property type="entry name" value="Ankyrin_rpt-contain_sf"/>
</dbReference>
<proteinExistence type="predicted"/>
<organism evidence="2 3">
    <name type="scientific">Acinetobacter shaoyimingii</name>
    <dbReference type="NCBI Taxonomy" id="2715164"/>
    <lineage>
        <taxon>Bacteria</taxon>
        <taxon>Pseudomonadati</taxon>
        <taxon>Pseudomonadota</taxon>
        <taxon>Gammaproteobacteria</taxon>
        <taxon>Moraxellales</taxon>
        <taxon>Moraxellaceae</taxon>
        <taxon>Acinetobacter</taxon>
    </lineage>
</organism>
<keyword evidence="1" id="KW-0040">ANK repeat</keyword>
<dbReference type="PANTHER" id="PTHR24183:SF1">
    <property type="entry name" value="FIBRONECTIN TYPE 3 AND ANKYRIN REPEAT DOMAINS PROTEIN 1"/>
    <property type="match status" value="1"/>
</dbReference>
<dbReference type="SUPFAM" id="SSF48403">
    <property type="entry name" value="Ankyrin repeat"/>
    <property type="match status" value="1"/>
</dbReference>
<dbReference type="SMART" id="SM00248">
    <property type="entry name" value="ANK"/>
    <property type="match status" value="3"/>
</dbReference>
<evidence type="ECO:0000313" key="2">
    <source>
        <dbReference type="EMBL" id="QIO07269.1"/>
    </source>
</evidence>
<dbReference type="KEGG" id="asha:G8E00_15660"/>
<accession>A0A6G8RZA1</accession>
<dbReference type="Proteomes" id="UP000502297">
    <property type="component" value="Chromosome"/>
</dbReference>
<dbReference type="AlphaFoldDB" id="A0A6G8RZA1"/>
<feature type="repeat" description="ANK" evidence="1">
    <location>
        <begin position="83"/>
        <end position="115"/>
    </location>
</feature>
<reference evidence="2 3" key="1">
    <citation type="submission" date="2020-03" db="EMBL/GenBank/DDBJ databases">
        <authorList>
            <person name="Zhu W."/>
        </authorList>
    </citation>
    <scope>NUCLEOTIDE SEQUENCE [LARGE SCALE GENOMIC DNA]</scope>
    <source>
        <strain evidence="2 3">323-1</strain>
    </source>
</reference>
<dbReference type="PROSITE" id="PS50297">
    <property type="entry name" value="ANK_REP_REGION"/>
    <property type="match status" value="1"/>
</dbReference>
<dbReference type="PANTHER" id="PTHR24183">
    <property type="entry name" value="FIBRONECTIN TYPE 3 AND ANKYRIN REPEAT DOMAINS PROTEIN 1"/>
    <property type="match status" value="1"/>
</dbReference>
<dbReference type="InterPro" id="IPR002110">
    <property type="entry name" value="Ankyrin_rpt"/>
</dbReference>
<name>A0A6G8RZA1_9GAMM</name>